<organism evidence="2 3">
    <name type="scientific">Armillaria borealis</name>
    <dbReference type="NCBI Taxonomy" id="47425"/>
    <lineage>
        <taxon>Eukaryota</taxon>
        <taxon>Fungi</taxon>
        <taxon>Dikarya</taxon>
        <taxon>Basidiomycota</taxon>
        <taxon>Agaricomycotina</taxon>
        <taxon>Agaricomycetes</taxon>
        <taxon>Agaricomycetidae</taxon>
        <taxon>Agaricales</taxon>
        <taxon>Marasmiineae</taxon>
        <taxon>Physalacriaceae</taxon>
        <taxon>Armillaria</taxon>
    </lineage>
</organism>
<protein>
    <submittedName>
        <fullName evidence="2">Uncharacterized protein</fullName>
    </submittedName>
</protein>
<keyword evidence="3" id="KW-1185">Reference proteome</keyword>
<dbReference type="EMBL" id="JAUEPT010000263">
    <property type="protein sequence ID" value="KAK0421927.1"/>
    <property type="molecule type" value="Genomic_DNA"/>
</dbReference>
<name>A0AA39ICM4_9AGAR</name>
<evidence type="ECO:0000313" key="2">
    <source>
        <dbReference type="EMBL" id="KAK0421927.1"/>
    </source>
</evidence>
<comment type="caution">
    <text evidence="2">The sequence shown here is derived from an EMBL/GenBank/DDBJ whole genome shotgun (WGS) entry which is preliminary data.</text>
</comment>
<evidence type="ECO:0000256" key="1">
    <source>
        <dbReference type="SAM" id="MobiDB-lite"/>
    </source>
</evidence>
<sequence>MYKRGLAVCEKKIVFIDALPREIPFPLLYIPDSEATLRKCPEPTVPLMKRDKKLMDVIPKEAGMVHLKEGSANSRYLASESRAVGGRDDLYSNPKHAGRIIFRPLSCLEEEMKWRVYEPPSIGIMRKGATGYAQRTSTEIRAIQGLSGGTPIDDGPYIMLLESTTSQAARSFFHLSPHHSGNSHLGDYDSFTRHTKANSHAYRNTHDAAVAPQWNEECPGPQRRKDARDTSGPRRGDTITMRHTRDRCPFVLMERSEKETKSEATHRRFY</sequence>
<reference evidence="2" key="1">
    <citation type="submission" date="2023-06" db="EMBL/GenBank/DDBJ databases">
        <authorList>
            <consortium name="Lawrence Berkeley National Laboratory"/>
            <person name="Ahrendt S."/>
            <person name="Sahu N."/>
            <person name="Indic B."/>
            <person name="Wong-Bajracharya J."/>
            <person name="Merenyi Z."/>
            <person name="Ke H.-M."/>
            <person name="Monk M."/>
            <person name="Kocsube S."/>
            <person name="Drula E."/>
            <person name="Lipzen A."/>
            <person name="Balint B."/>
            <person name="Henrissat B."/>
            <person name="Andreopoulos B."/>
            <person name="Martin F.M."/>
            <person name="Harder C.B."/>
            <person name="Rigling D."/>
            <person name="Ford K.L."/>
            <person name="Foster G.D."/>
            <person name="Pangilinan J."/>
            <person name="Papanicolaou A."/>
            <person name="Barry K."/>
            <person name="LaButti K."/>
            <person name="Viragh M."/>
            <person name="Koriabine M."/>
            <person name="Yan M."/>
            <person name="Riley R."/>
            <person name="Champramary S."/>
            <person name="Plett K.L."/>
            <person name="Tsai I.J."/>
            <person name="Slot J."/>
            <person name="Sipos G."/>
            <person name="Plett J."/>
            <person name="Nagy L.G."/>
            <person name="Grigoriev I.V."/>
        </authorList>
    </citation>
    <scope>NUCLEOTIDE SEQUENCE</scope>
    <source>
        <strain evidence="2">FPL87.14</strain>
    </source>
</reference>
<dbReference type="AlphaFoldDB" id="A0AA39ICM4"/>
<evidence type="ECO:0000313" key="3">
    <source>
        <dbReference type="Proteomes" id="UP001175226"/>
    </source>
</evidence>
<proteinExistence type="predicted"/>
<feature type="region of interest" description="Disordered" evidence="1">
    <location>
        <begin position="207"/>
        <end position="245"/>
    </location>
</feature>
<accession>A0AA39ICM4</accession>
<dbReference type="Proteomes" id="UP001175226">
    <property type="component" value="Unassembled WGS sequence"/>
</dbReference>
<feature type="compositionally biased region" description="Basic and acidic residues" evidence="1">
    <location>
        <begin position="223"/>
        <end position="237"/>
    </location>
</feature>
<gene>
    <name evidence="2" type="ORF">EV421DRAFT_2026168</name>
</gene>